<comment type="caution">
    <text evidence="2">The sequence shown here is derived from an EMBL/GenBank/DDBJ whole genome shotgun (WGS) entry which is preliminary data.</text>
</comment>
<protein>
    <recommendedName>
        <fullName evidence="1">Reverse transcriptase domain-containing protein</fullName>
    </recommendedName>
</protein>
<evidence type="ECO:0000259" key="1">
    <source>
        <dbReference type="PROSITE" id="PS50878"/>
    </source>
</evidence>
<dbReference type="OrthoDB" id="6511645at2759"/>
<feature type="domain" description="Reverse transcriptase" evidence="1">
    <location>
        <begin position="1"/>
        <end position="82"/>
    </location>
</feature>
<keyword evidence="3" id="KW-1185">Reference proteome</keyword>
<dbReference type="FunFam" id="3.30.70.270:FF:000003">
    <property type="entry name" value="Transposon Ty3-G Gag-Pol polyprotein"/>
    <property type="match status" value="1"/>
</dbReference>
<dbReference type="AlphaFoldDB" id="A0A4Y2TW16"/>
<dbReference type="InterPro" id="IPR043128">
    <property type="entry name" value="Rev_trsase/Diguanyl_cyclase"/>
</dbReference>
<dbReference type="GO" id="GO:0071897">
    <property type="term" value="P:DNA biosynthetic process"/>
    <property type="evidence" value="ECO:0007669"/>
    <property type="project" value="UniProtKB-ARBA"/>
</dbReference>
<accession>A0A4Y2TW16</accession>
<dbReference type="Proteomes" id="UP000499080">
    <property type="component" value="Unassembled WGS sequence"/>
</dbReference>
<dbReference type="Pfam" id="PF00078">
    <property type="entry name" value="RVT_1"/>
    <property type="match status" value="1"/>
</dbReference>
<dbReference type="SUPFAM" id="SSF56672">
    <property type="entry name" value="DNA/RNA polymerases"/>
    <property type="match status" value="1"/>
</dbReference>
<proteinExistence type="predicted"/>
<dbReference type="InterPro" id="IPR051320">
    <property type="entry name" value="Viral_Replic_Matur_Polypro"/>
</dbReference>
<organism evidence="2 3">
    <name type="scientific">Araneus ventricosus</name>
    <name type="common">Orbweaver spider</name>
    <name type="synonym">Epeira ventricosa</name>
    <dbReference type="NCBI Taxonomy" id="182803"/>
    <lineage>
        <taxon>Eukaryota</taxon>
        <taxon>Metazoa</taxon>
        <taxon>Ecdysozoa</taxon>
        <taxon>Arthropoda</taxon>
        <taxon>Chelicerata</taxon>
        <taxon>Arachnida</taxon>
        <taxon>Araneae</taxon>
        <taxon>Araneomorphae</taxon>
        <taxon>Entelegynae</taxon>
        <taxon>Araneoidea</taxon>
        <taxon>Araneidae</taxon>
        <taxon>Araneus</taxon>
    </lineage>
</organism>
<gene>
    <name evidence="2" type="ORF">AVEN_236548_1</name>
</gene>
<dbReference type="Gene3D" id="3.30.70.270">
    <property type="match status" value="1"/>
</dbReference>
<sequence>MPLGLCNAPATFERLMETVLRGLTPEACLVYLDVINIVGRNFQEHLDNLKKVLKKLKEANLKLNPSKCNLFRLMVSYLGHIISANGVKTPEKVSAVKDWNLPQNGIKTNPTIDAYGECFRCQYLPIFRFFGKKCFVKFFYFDDDREMQSVIRM</sequence>
<dbReference type="PROSITE" id="PS50878">
    <property type="entry name" value="RT_POL"/>
    <property type="match status" value="1"/>
</dbReference>
<reference evidence="2 3" key="1">
    <citation type="journal article" date="2019" name="Sci. Rep.">
        <title>Orb-weaving spider Araneus ventricosus genome elucidates the spidroin gene catalogue.</title>
        <authorList>
            <person name="Kono N."/>
            <person name="Nakamura H."/>
            <person name="Ohtoshi R."/>
            <person name="Moran D.A.P."/>
            <person name="Shinohara A."/>
            <person name="Yoshida Y."/>
            <person name="Fujiwara M."/>
            <person name="Mori M."/>
            <person name="Tomita M."/>
            <person name="Arakawa K."/>
        </authorList>
    </citation>
    <scope>NUCLEOTIDE SEQUENCE [LARGE SCALE GENOMIC DNA]</scope>
</reference>
<dbReference type="InterPro" id="IPR000477">
    <property type="entry name" value="RT_dom"/>
</dbReference>
<dbReference type="PANTHER" id="PTHR33064:SF37">
    <property type="entry name" value="RIBONUCLEASE H"/>
    <property type="match status" value="1"/>
</dbReference>
<name>A0A4Y2TW16_ARAVE</name>
<evidence type="ECO:0000313" key="2">
    <source>
        <dbReference type="EMBL" id="GBO04819.1"/>
    </source>
</evidence>
<dbReference type="EMBL" id="BGPR01031625">
    <property type="protein sequence ID" value="GBO04819.1"/>
    <property type="molecule type" value="Genomic_DNA"/>
</dbReference>
<evidence type="ECO:0000313" key="3">
    <source>
        <dbReference type="Proteomes" id="UP000499080"/>
    </source>
</evidence>
<dbReference type="InterPro" id="IPR043502">
    <property type="entry name" value="DNA/RNA_pol_sf"/>
</dbReference>
<dbReference type="PANTHER" id="PTHR33064">
    <property type="entry name" value="POL PROTEIN"/>
    <property type="match status" value="1"/>
</dbReference>